<dbReference type="InterPro" id="IPR016732">
    <property type="entry name" value="UCP018688"/>
</dbReference>
<dbReference type="EMBL" id="DWWK01000180">
    <property type="protein sequence ID" value="HJC39560.1"/>
    <property type="molecule type" value="Genomic_DNA"/>
</dbReference>
<name>A0A9D2NYA6_9FIRM</name>
<proteinExistence type="predicted"/>
<feature type="domain" description="Phosphatidylglycerol lysyltransferase C-terminal" evidence="1">
    <location>
        <begin position="28"/>
        <end position="288"/>
    </location>
</feature>
<dbReference type="Pfam" id="PF09924">
    <property type="entry name" value="LPG_synthase_C"/>
    <property type="match status" value="1"/>
</dbReference>
<accession>A0A9D2NYA6</accession>
<dbReference type="PANTHER" id="PTHR41373">
    <property type="entry name" value="DUF2156 DOMAIN-CONTAINING PROTEIN"/>
    <property type="match status" value="1"/>
</dbReference>
<comment type="caution">
    <text evidence="2">The sequence shown here is derived from an EMBL/GenBank/DDBJ whole genome shotgun (WGS) entry which is preliminary data.</text>
</comment>
<evidence type="ECO:0000259" key="1">
    <source>
        <dbReference type="Pfam" id="PF09924"/>
    </source>
</evidence>
<dbReference type="AlphaFoldDB" id="A0A9D2NYA6"/>
<reference evidence="2" key="1">
    <citation type="journal article" date="2021" name="PeerJ">
        <title>Extensive microbial diversity within the chicken gut microbiome revealed by metagenomics and culture.</title>
        <authorList>
            <person name="Gilroy R."/>
            <person name="Ravi A."/>
            <person name="Getino M."/>
            <person name="Pursley I."/>
            <person name="Horton D.L."/>
            <person name="Alikhan N.F."/>
            <person name="Baker D."/>
            <person name="Gharbi K."/>
            <person name="Hall N."/>
            <person name="Watson M."/>
            <person name="Adriaenssens E.M."/>
            <person name="Foster-Nyarko E."/>
            <person name="Jarju S."/>
            <person name="Secka A."/>
            <person name="Antonio M."/>
            <person name="Oren A."/>
            <person name="Chaudhuri R.R."/>
            <person name="La Ragione R."/>
            <person name="Hildebrand F."/>
            <person name="Pallen M.J."/>
        </authorList>
    </citation>
    <scope>NUCLEOTIDE SEQUENCE</scope>
    <source>
        <strain evidence="2">ChiGjej1B1-1692</strain>
    </source>
</reference>
<dbReference type="Proteomes" id="UP000823894">
    <property type="component" value="Unassembled WGS sequence"/>
</dbReference>
<organism evidence="2 3">
    <name type="scientific">Candidatus Mediterraneibacter faecigallinarum</name>
    <dbReference type="NCBI Taxonomy" id="2838669"/>
    <lineage>
        <taxon>Bacteria</taxon>
        <taxon>Bacillati</taxon>
        <taxon>Bacillota</taxon>
        <taxon>Clostridia</taxon>
        <taxon>Lachnospirales</taxon>
        <taxon>Lachnospiraceae</taxon>
        <taxon>Mediterraneibacter</taxon>
    </lineage>
</organism>
<reference evidence="2" key="2">
    <citation type="submission" date="2021-04" db="EMBL/GenBank/DDBJ databases">
        <authorList>
            <person name="Gilroy R."/>
        </authorList>
    </citation>
    <scope>NUCLEOTIDE SEQUENCE</scope>
    <source>
        <strain evidence="2">ChiGjej1B1-1692</strain>
    </source>
</reference>
<protein>
    <submittedName>
        <fullName evidence="2">DUF2156 domain-containing protein</fullName>
    </submittedName>
</protein>
<evidence type="ECO:0000313" key="3">
    <source>
        <dbReference type="Proteomes" id="UP000823894"/>
    </source>
</evidence>
<gene>
    <name evidence="2" type="ORF">H9757_10960</name>
</gene>
<sequence>MTMEYEFKRPELEDQELISSYFAKAPGRSCERTFVNVYLWSRHYKVKFAVIEDALVFRDEGDGFAFSYPAGEDEAVKRALEALMEYCRERECPFRLYNVTEEHFAQLDGWFPGRFEIQYNRDAADYVYETEKLAALAGKKLHGKRNHINKFKNLYPDWTYESLNESNVEECFQMALKWRNQNGCDDDAEKNAEMCVTLNSLRLYKELGLKGGVLKIGSRIVAFSVGEPLCSDTFVVHIEKAFPDVEGAYPMINQQFVQHECMDYLYVNREEDTGAEGLRKAKLSYRPVFLVNKGIVTEKAENTADTEE</sequence>
<dbReference type="Gene3D" id="3.40.630.30">
    <property type="match status" value="1"/>
</dbReference>
<dbReference type="PIRSF" id="PIRSF018688">
    <property type="entry name" value="UCP018688"/>
    <property type="match status" value="1"/>
</dbReference>
<dbReference type="PANTHER" id="PTHR41373:SF1">
    <property type="entry name" value="PHOSPHATIDYLGLYCEROL LYSYLTRANSFERASE C-TERMINAL DOMAIN-CONTAINING PROTEIN"/>
    <property type="match status" value="1"/>
</dbReference>
<dbReference type="SUPFAM" id="SSF55729">
    <property type="entry name" value="Acyl-CoA N-acyltransferases (Nat)"/>
    <property type="match status" value="2"/>
</dbReference>
<dbReference type="InterPro" id="IPR016181">
    <property type="entry name" value="Acyl_CoA_acyltransferase"/>
</dbReference>
<evidence type="ECO:0000313" key="2">
    <source>
        <dbReference type="EMBL" id="HJC39560.1"/>
    </source>
</evidence>
<dbReference type="InterPro" id="IPR024320">
    <property type="entry name" value="LPG_synthase_C"/>
</dbReference>